<dbReference type="Pfam" id="PF15977">
    <property type="entry name" value="HTH_46"/>
    <property type="match status" value="1"/>
</dbReference>
<dbReference type="Proteomes" id="UP000237025">
    <property type="component" value="Unassembled WGS sequence"/>
</dbReference>
<comment type="caution">
    <text evidence="2">The sequence shown here is derived from an EMBL/GenBank/DDBJ whole genome shotgun (WGS) entry which is preliminary data.</text>
</comment>
<organism evidence="2 3">
    <name type="scientific">Lelliottia aquatilis</name>
    <dbReference type="NCBI Taxonomy" id="2080838"/>
    <lineage>
        <taxon>Bacteria</taxon>
        <taxon>Pseudomonadati</taxon>
        <taxon>Pseudomonadota</taxon>
        <taxon>Gammaproteobacteria</taxon>
        <taxon>Enterobacterales</taxon>
        <taxon>Enterobacteriaceae</taxon>
        <taxon>Lelliottia</taxon>
    </lineage>
</organism>
<evidence type="ECO:0000313" key="3">
    <source>
        <dbReference type="Proteomes" id="UP000237025"/>
    </source>
</evidence>
<sequence length="218" mass="24750">MNKIAITANLYKHKPIKPLDIINKLINCFSKHSQPLLGRYGDDRIPFIDDDGKSIVTLITSGQVDIWRNHDNLLVATVIAPGILGLQGSDFRYHTHTIRRQGLSDILYLTHEAAMKIINENNLASDVMTYQAYIGDHQSYRDIVMVNSSTYSIVCMMLTELAQHPNHAEMSVEKYILTRTRLARSGVMKILSDLRYGGFIEMEKGKLIKLGIPFPKNY</sequence>
<dbReference type="EMBL" id="PQVW01000007">
    <property type="protein sequence ID" value="POZ22801.1"/>
    <property type="molecule type" value="Genomic_DNA"/>
</dbReference>
<keyword evidence="3" id="KW-1185">Reference proteome</keyword>
<dbReference type="InterPro" id="IPR041687">
    <property type="entry name" value="HTH_46"/>
</dbReference>
<accession>A0ABX5A1M2</accession>
<evidence type="ECO:0000259" key="1">
    <source>
        <dbReference type="Pfam" id="PF15977"/>
    </source>
</evidence>
<reference evidence="2 3" key="1">
    <citation type="submission" date="2018-02" db="EMBL/GenBank/DDBJ databases">
        <title>Lelliotia aquatilis sp. nov., isolated from drinking water.</title>
        <authorList>
            <person name="Kaempfer P."/>
            <person name="Glaeser S."/>
            <person name="Exner M."/>
            <person name="Doijad S."/>
            <person name="Chakraborty T."/>
        </authorList>
    </citation>
    <scope>NUCLEOTIDE SEQUENCE [LARGE SCALE GENOMIC DNA]</scope>
    <source>
        <strain evidence="2 3">6331-17</strain>
    </source>
</reference>
<evidence type="ECO:0000313" key="2">
    <source>
        <dbReference type="EMBL" id="POZ22801.1"/>
    </source>
</evidence>
<name>A0ABX5A1M2_9ENTR</name>
<feature type="domain" description="IprA winged helix-turn-helix" evidence="1">
    <location>
        <begin position="150"/>
        <end position="210"/>
    </location>
</feature>
<dbReference type="RefSeq" id="WP_095281118.1">
    <property type="nucleotide sequence ID" value="NZ_PQVT01000008.1"/>
</dbReference>
<protein>
    <recommendedName>
        <fullName evidence="1">IprA winged helix-turn-helix domain-containing protein</fullName>
    </recommendedName>
</protein>
<gene>
    <name evidence="2" type="ORF">C3712_11610</name>
</gene>
<proteinExistence type="predicted"/>